<gene>
    <name evidence="2" type="ORF">MSPICULIGERA_LOCUS391</name>
</gene>
<name>A0AA36FN88_9BILA</name>
<feature type="non-terminal residue" evidence="2">
    <location>
        <position position="377"/>
    </location>
</feature>
<accession>A0AA36FN88</accession>
<evidence type="ECO:0000313" key="2">
    <source>
        <dbReference type="EMBL" id="CAJ0557633.1"/>
    </source>
</evidence>
<evidence type="ECO:0000256" key="1">
    <source>
        <dbReference type="SAM" id="SignalP"/>
    </source>
</evidence>
<organism evidence="2 3">
    <name type="scientific">Mesorhabditis spiculigera</name>
    <dbReference type="NCBI Taxonomy" id="96644"/>
    <lineage>
        <taxon>Eukaryota</taxon>
        <taxon>Metazoa</taxon>
        <taxon>Ecdysozoa</taxon>
        <taxon>Nematoda</taxon>
        <taxon>Chromadorea</taxon>
        <taxon>Rhabditida</taxon>
        <taxon>Rhabditina</taxon>
        <taxon>Rhabditomorpha</taxon>
        <taxon>Rhabditoidea</taxon>
        <taxon>Rhabditidae</taxon>
        <taxon>Mesorhabditinae</taxon>
        <taxon>Mesorhabditis</taxon>
    </lineage>
</organism>
<evidence type="ECO:0000313" key="3">
    <source>
        <dbReference type="Proteomes" id="UP001177023"/>
    </source>
</evidence>
<keyword evidence="3" id="KW-1185">Reference proteome</keyword>
<dbReference type="EMBL" id="CATQJA010000067">
    <property type="protein sequence ID" value="CAJ0557633.1"/>
    <property type="molecule type" value="Genomic_DNA"/>
</dbReference>
<protein>
    <submittedName>
        <fullName evidence="2">Uncharacterized protein</fullName>
    </submittedName>
</protein>
<sequence>MAMSAGAPSVTATALVAIPAAAMTLVVPAPVVRADANVSVEVVTIAMQALPAVGAVGADSTVAVPAAAVTMSAPAPTVAAHFEAEIPVVAVTMAAPAPVVTATGSAVVAVGVAEMTVSAKAPVVTATSSVVVPVSTIGMSAKVPVVTASSTVVVPSVTVTMSAKDPVVTAINGPSVSAYTTFSKTTGSAVTITLPAANVGDLWVIAMATTSGQMGSTPSGWTKRMGNGAWYDGAYLEVWTRTKVAGDPATITTSASGFSSDSPTEVIAMTVANQAGVNASSSILSDGSTTATPHPTPAITTTVAKAVLIRMVSTGQLSAAHTWPAGVTPVTTVINGTSAALSVAVQTGGAAGSQAAVNATPSNGSKYSSGTIAIAPV</sequence>
<dbReference type="AlphaFoldDB" id="A0AA36FN88"/>
<keyword evidence="1" id="KW-0732">Signal</keyword>
<feature type="chain" id="PRO_5041268963" evidence="1">
    <location>
        <begin position="35"/>
        <end position="377"/>
    </location>
</feature>
<dbReference type="Proteomes" id="UP001177023">
    <property type="component" value="Unassembled WGS sequence"/>
</dbReference>
<comment type="caution">
    <text evidence="2">The sequence shown here is derived from an EMBL/GenBank/DDBJ whole genome shotgun (WGS) entry which is preliminary data.</text>
</comment>
<proteinExistence type="predicted"/>
<reference evidence="2" key="1">
    <citation type="submission" date="2023-06" db="EMBL/GenBank/DDBJ databases">
        <authorList>
            <person name="Delattre M."/>
        </authorList>
    </citation>
    <scope>NUCLEOTIDE SEQUENCE</scope>
    <source>
        <strain evidence="2">AF72</strain>
    </source>
</reference>
<feature type="signal peptide" evidence="1">
    <location>
        <begin position="1"/>
        <end position="34"/>
    </location>
</feature>